<keyword evidence="5 9" id="KW-0963">Cytoplasm</keyword>
<dbReference type="InterPro" id="IPR008854">
    <property type="entry name" value="TPMT"/>
</dbReference>
<keyword evidence="7 9" id="KW-0808">Transferase</keyword>
<dbReference type="PANTHER" id="PTHR10259:SF11">
    <property type="entry name" value="THIOPURINE S-METHYLTRANSFERASE"/>
    <property type="match status" value="1"/>
</dbReference>
<dbReference type="OrthoDB" id="9778208at2"/>
<dbReference type="EMBL" id="CP003154">
    <property type="protein sequence ID" value="AFL74993.1"/>
    <property type="molecule type" value="Genomic_DNA"/>
</dbReference>
<evidence type="ECO:0000256" key="8">
    <source>
        <dbReference type="ARBA" id="ARBA00022691"/>
    </source>
</evidence>
<accession>I3YDC5</accession>
<feature type="binding site" evidence="9">
    <location>
        <position position="66"/>
    </location>
    <ligand>
        <name>S-adenosyl-L-methionine</name>
        <dbReference type="ChEBI" id="CHEBI:59789"/>
    </ligand>
</feature>
<comment type="catalytic activity">
    <reaction evidence="1 9">
        <text>S-adenosyl-L-methionine + a thiopurine = S-adenosyl-L-homocysteine + a thiopurine S-methylether.</text>
        <dbReference type="EC" id="2.1.1.67"/>
    </reaction>
</comment>
<dbReference type="eggNOG" id="COG0500">
    <property type="taxonomic scope" value="Bacteria"/>
</dbReference>
<evidence type="ECO:0000313" key="11">
    <source>
        <dbReference type="Proteomes" id="UP000006062"/>
    </source>
</evidence>
<dbReference type="InterPro" id="IPR029063">
    <property type="entry name" value="SAM-dependent_MTases_sf"/>
</dbReference>
<dbReference type="HOGENOM" id="CLU_085515_1_0_6"/>
<dbReference type="RefSeq" id="WP_014779407.1">
    <property type="nucleotide sequence ID" value="NC_018012.1"/>
</dbReference>
<dbReference type="HAMAP" id="MF_00812">
    <property type="entry name" value="Thiopur_methtran"/>
    <property type="match status" value="1"/>
</dbReference>
<evidence type="ECO:0000256" key="7">
    <source>
        <dbReference type="ARBA" id="ARBA00022679"/>
    </source>
</evidence>
<dbReference type="Pfam" id="PF05724">
    <property type="entry name" value="TPMT"/>
    <property type="match status" value="1"/>
</dbReference>
<dbReference type="PANTHER" id="PTHR10259">
    <property type="entry name" value="THIOPURINE S-METHYLTRANSFERASE"/>
    <property type="match status" value="1"/>
</dbReference>
<dbReference type="Gene3D" id="3.40.50.150">
    <property type="entry name" value="Vaccinia Virus protein VP39"/>
    <property type="match status" value="1"/>
</dbReference>
<evidence type="ECO:0000256" key="2">
    <source>
        <dbReference type="ARBA" id="ARBA00004496"/>
    </source>
</evidence>
<evidence type="ECO:0000256" key="3">
    <source>
        <dbReference type="ARBA" id="ARBA00008145"/>
    </source>
</evidence>
<feature type="binding site" evidence="9">
    <location>
        <position position="10"/>
    </location>
    <ligand>
        <name>S-adenosyl-L-methionine</name>
        <dbReference type="ChEBI" id="CHEBI:59789"/>
    </ligand>
</feature>
<evidence type="ECO:0000256" key="5">
    <source>
        <dbReference type="ARBA" id="ARBA00022490"/>
    </source>
</evidence>
<dbReference type="NCBIfam" id="NF009732">
    <property type="entry name" value="PRK13255.1"/>
    <property type="match status" value="1"/>
</dbReference>
<evidence type="ECO:0000313" key="10">
    <source>
        <dbReference type="EMBL" id="AFL74993.1"/>
    </source>
</evidence>
<dbReference type="NCBIfam" id="TIGR03840">
    <property type="entry name" value="TMPT_Se_Te"/>
    <property type="match status" value="1"/>
</dbReference>
<dbReference type="Proteomes" id="UP000006062">
    <property type="component" value="Chromosome"/>
</dbReference>
<feature type="binding site" evidence="9">
    <location>
        <position position="45"/>
    </location>
    <ligand>
        <name>S-adenosyl-L-methionine</name>
        <dbReference type="ChEBI" id="CHEBI:59789"/>
    </ligand>
</feature>
<dbReference type="EC" id="2.1.1.67" evidence="4 9"/>
<comment type="subcellular location">
    <subcellularLocation>
        <location evidence="2 9">Cytoplasm</location>
    </subcellularLocation>
</comment>
<organism evidence="10 11">
    <name type="scientific">Thiocystis violascens (strain ATCC 17096 / DSM 198 / 6111)</name>
    <name type="common">Chromatium violascens</name>
    <dbReference type="NCBI Taxonomy" id="765911"/>
    <lineage>
        <taxon>Bacteria</taxon>
        <taxon>Pseudomonadati</taxon>
        <taxon>Pseudomonadota</taxon>
        <taxon>Gammaproteobacteria</taxon>
        <taxon>Chromatiales</taxon>
        <taxon>Chromatiaceae</taxon>
        <taxon>Thiocystis</taxon>
    </lineage>
</organism>
<keyword evidence="6 9" id="KW-0489">Methyltransferase</keyword>
<keyword evidence="8 9" id="KW-0949">S-adenosyl-L-methionine</keyword>
<gene>
    <name evidence="9" type="primary">tpm</name>
    <name evidence="10" type="ordered locus">Thivi_3116</name>
</gene>
<dbReference type="InterPro" id="IPR022474">
    <property type="entry name" value="Thiopur_S-MeTfrase_Se/Te_detox"/>
</dbReference>
<name>I3YDC5_THIV6</name>
<dbReference type="PROSITE" id="PS51585">
    <property type="entry name" value="SAM_MT_TPMT"/>
    <property type="match status" value="1"/>
</dbReference>
<dbReference type="FunFam" id="3.40.50.150:FF:000101">
    <property type="entry name" value="Thiopurine S-methyltransferase"/>
    <property type="match status" value="1"/>
</dbReference>
<comment type="similarity">
    <text evidence="3 9">Belongs to the class I-like SAM-binding methyltransferase superfamily. TPMT family.</text>
</comment>
<evidence type="ECO:0000256" key="1">
    <source>
        <dbReference type="ARBA" id="ARBA00000903"/>
    </source>
</evidence>
<dbReference type="GO" id="GO:0032259">
    <property type="term" value="P:methylation"/>
    <property type="evidence" value="ECO:0007669"/>
    <property type="project" value="UniProtKB-KW"/>
</dbReference>
<dbReference type="PIRSF" id="PIRSF023956">
    <property type="entry name" value="Thiopurine_S-methyltransferase"/>
    <property type="match status" value="1"/>
</dbReference>
<dbReference type="AlphaFoldDB" id="I3YDC5"/>
<proteinExistence type="inferred from homology"/>
<dbReference type="GO" id="GO:0008119">
    <property type="term" value="F:thiopurine S-methyltransferase activity"/>
    <property type="evidence" value="ECO:0007669"/>
    <property type="project" value="UniProtKB-UniRule"/>
</dbReference>
<evidence type="ECO:0000256" key="6">
    <source>
        <dbReference type="ARBA" id="ARBA00022603"/>
    </source>
</evidence>
<dbReference type="SUPFAM" id="SSF53335">
    <property type="entry name" value="S-adenosyl-L-methionine-dependent methyltransferases"/>
    <property type="match status" value="1"/>
</dbReference>
<dbReference type="CDD" id="cd02440">
    <property type="entry name" value="AdoMet_MTases"/>
    <property type="match status" value="1"/>
</dbReference>
<sequence>MQPEFWLERWQRGETGWHLPEINLHLREFWPRLGLPSTLQVFVPLCGKTLDLLWLASQGHRVIGVEISRRAVEEFFAEAGLVPEITEAGPLRRYRADEITLLCGDFFDLNTDHLREVGAVYDRASLIALPLELRPQYAAHFKALVPSAAPSLLITLDYDQSQMAGPPFSVHRAEVEQLFADRYAITELASFDVLDDSPNFRRRGLTALAEEVWRLDPRG</sequence>
<feature type="binding site" evidence="9">
    <location>
        <position position="123"/>
    </location>
    <ligand>
        <name>S-adenosyl-L-methionine</name>
        <dbReference type="ChEBI" id="CHEBI:59789"/>
    </ligand>
</feature>
<keyword evidence="11" id="KW-1185">Reference proteome</keyword>
<dbReference type="STRING" id="765911.Thivi_3116"/>
<dbReference type="GO" id="GO:0010038">
    <property type="term" value="P:response to metal ion"/>
    <property type="evidence" value="ECO:0007669"/>
    <property type="project" value="InterPro"/>
</dbReference>
<dbReference type="InterPro" id="IPR025835">
    <property type="entry name" value="Thiopurine_S-MeTrfase"/>
</dbReference>
<reference evidence="10 11" key="1">
    <citation type="submission" date="2012-06" db="EMBL/GenBank/DDBJ databases">
        <title>Complete sequence of Thiocystis violascens DSM 198.</title>
        <authorList>
            <consortium name="US DOE Joint Genome Institute"/>
            <person name="Lucas S."/>
            <person name="Han J."/>
            <person name="Lapidus A."/>
            <person name="Cheng J.-F."/>
            <person name="Goodwin L."/>
            <person name="Pitluck S."/>
            <person name="Peters L."/>
            <person name="Ovchinnikova G."/>
            <person name="Teshima H."/>
            <person name="Detter J.C."/>
            <person name="Han C."/>
            <person name="Tapia R."/>
            <person name="Land M."/>
            <person name="Hauser L."/>
            <person name="Kyrpides N."/>
            <person name="Ivanova N."/>
            <person name="Pagani I."/>
            <person name="Vogl K."/>
            <person name="Liu Z."/>
            <person name="Frigaard N.-U."/>
            <person name="Bryant D."/>
            <person name="Woyke T."/>
        </authorList>
    </citation>
    <scope>NUCLEOTIDE SEQUENCE [LARGE SCALE GENOMIC DNA]</scope>
    <source>
        <strain evidence="11">ATCC 17096 / DSM 198 / 6111</strain>
    </source>
</reference>
<dbReference type="KEGG" id="tvi:Thivi_3116"/>
<protein>
    <recommendedName>
        <fullName evidence="4 9">Thiopurine S-methyltransferase</fullName>
        <ecNumber evidence="4 9">2.1.1.67</ecNumber>
    </recommendedName>
    <alternativeName>
        <fullName evidence="9">Thiopurine methyltransferase</fullName>
    </alternativeName>
</protein>
<evidence type="ECO:0000256" key="9">
    <source>
        <dbReference type="HAMAP-Rule" id="MF_00812"/>
    </source>
</evidence>
<evidence type="ECO:0000256" key="4">
    <source>
        <dbReference type="ARBA" id="ARBA00011905"/>
    </source>
</evidence>
<dbReference type="GO" id="GO:0005737">
    <property type="term" value="C:cytoplasm"/>
    <property type="evidence" value="ECO:0007669"/>
    <property type="project" value="UniProtKB-SubCell"/>
</dbReference>